<evidence type="ECO:0000313" key="1">
    <source>
        <dbReference type="EMBL" id="KAE8921445.1"/>
    </source>
</evidence>
<dbReference type="Proteomes" id="UP000440732">
    <property type="component" value="Unassembled WGS sequence"/>
</dbReference>
<dbReference type="AlphaFoldDB" id="A0A6A3DKL7"/>
<organism evidence="1 4">
    <name type="scientific">Phytophthora fragariae</name>
    <dbReference type="NCBI Taxonomy" id="53985"/>
    <lineage>
        <taxon>Eukaryota</taxon>
        <taxon>Sar</taxon>
        <taxon>Stramenopiles</taxon>
        <taxon>Oomycota</taxon>
        <taxon>Peronosporomycetes</taxon>
        <taxon>Peronosporales</taxon>
        <taxon>Peronosporaceae</taxon>
        <taxon>Phytophthora</taxon>
    </lineage>
</organism>
<accession>A0A6A3DKL7</accession>
<reference evidence="4 5" key="1">
    <citation type="submission" date="2018-08" db="EMBL/GenBank/DDBJ databases">
        <title>Genomic investigation of the strawberry pathogen Phytophthora fragariae indicates pathogenicity is determined by transcriptional variation in three key races.</title>
        <authorList>
            <person name="Adams T.M."/>
            <person name="Armitage A.D."/>
            <person name="Sobczyk M.K."/>
            <person name="Bates H.J."/>
            <person name="Dunwell J.M."/>
            <person name="Nellist C.F."/>
            <person name="Harrison R.J."/>
        </authorList>
    </citation>
    <scope>NUCLEOTIDE SEQUENCE [LARGE SCALE GENOMIC DNA]</scope>
    <source>
        <strain evidence="2 5">NOV-5</strain>
        <strain evidence="3 6">NOV-77</strain>
        <strain evidence="1 4">NOV-9</strain>
    </source>
</reference>
<sequence>MAASAKTVGMKRYHALLIGSANILSDDAEAGLLDWIVVVRRKPQWHARVSDPTPLL</sequence>
<dbReference type="EMBL" id="QXFY01003097">
    <property type="protein sequence ID" value="KAE9288680.1"/>
    <property type="molecule type" value="Genomic_DNA"/>
</dbReference>
<dbReference type="Proteomes" id="UP000429523">
    <property type="component" value="Unassembled WGS sequence"/>
</dbReference>
<name>A0A6A3DKL7_9STRA</name>
<dbReference type="EMBL" id="QXGF01003494">
    <property type="protein sequence ID" value="KAE8921445.1"/>
    <property type="molecule type" value="Genomic_DNA"/>
</dbReference>
<evidence type="ECO:0000313" key="3">
    <source>
        <dbReference type="EMBL" id="KAE9288680.1"/>
    </source>
</evidence>
<evidence type="ECO:0000313" key="5">
    <source>
        <dbReference type="Proteomes" id="UP000440732"/>
    </source>
</evidence>
<protein>
    <submittedName>
        <fullName evidence="1">Uncharacterized protein</fullName>
    </submittedName>
</protein>
<evidence type="ECO:0000313" key="4">
    <source>
        <dbReference type="Proteomes" id="UP000429523"/>
    </source>
</evidence>
<comment type="caution">
    <text evidence="1">The sequence shown here is derived from an EMBL/GenBank/DDBJ whole genome shotgun (WGS) entry which is preliminary data.</text>
</comment>
<dbReference type="Proteomes" id="UP000486351">
    <property type="component" value="Unassembled WGS sequence"/>
</dbReference>
<gene>
    <name evidence="2" type="ORF">PF006_g27481</name>
    <name evidence="3" type="ORF">PF008_g26075</name>
    <name evidence="1" type="ORF">PF009_g28280</name>
</gene>
<evidence type="ECO:0000313" key="2">
    <source>
        <dbReference type="EMBL" id="KAE9079621.1"/>
    </source>
</evidence>
<dbReference type="EMBL" id="QXGA01003761">
    <property type="protein sequence ID" value="KAE9079621.1"/>
    <property type="molecule type" value="Genomic_DNA"/>
</dbReference>
<proteinExistence type="predicted"/>
<evidence type="ECO:0000313" key="6">
    <source>
        <dbReference type="Proteomes" id="UP000486351"/>
    </source>
</evidence>